<dbReference type="Proteomes" id="UP001596072">
    <property type="component" value="Unassembled WGS sequence"/>
</dbReference>
<dbReference type="SUPFAM" id="SSF53335">
    <property type="entry name" value="S-adenosyl-L-methionine-dependent methyltransferases"/>
    <property type="match status" value="1"/>
</dbReference>
<evidence type="ECO:0008006" key="3">
    <source>
        <dbReference type="Google" id="ProtNLM"/>
    </source>
</evidence>
<evidence type="ECO:0000313" key="1">
    <source>
        <dbReference type="EMBL" id="MFC5727422.1"/>
    </source>
</evidence>
<keyword evidence="2" id="KW-1185">Reference proteome</keyword>
<organism evidence="1 2">
    <name type="scientific">Nocardioides vastitatis</name>
    <dbReference type="NCBI Taxonomy" id="2568655"/>
    <lineage>
        <taxon>Bacteria</taxon>
        <taxon>Bacillati</taxon>
        <taxon>Actinomycetota</taxon>
        <taxon>Actinomycetes</taxon>
        <taxon>Propionibacteriales</taxon>
        <taxon>Nocardioidaceae</taxon>
        <taxon>Nocardioides</taxon>
    </lineage>
</organism>
<proteinExistence type="predicted"/>
<accession>A0ABW0ZA49</accession>
<sequence length="357" mass="41353">MPSPRTDGRITRSKLPYRESMSTWLRRQTKAGAARAGIMVSRLDEESRRYIAVNHNDSVPLPAGAEDFLRRDNPRLVELEAAYDALAIPAAAHTQWRPSFLRKNLAMSWFRGDNAYVWQIRQLGRATRLRMYLAMLDVLERDDLRLAEKLEEDGLFGAWTFEFGDRPSVSRDLLDSINEINYLDDQMGLTSIDELRVLDIGAGYGRLAHRMSAGLPNLAAYDCIDGVATSTFLCEYYTRFRQVPESVRVIRLDRHEELGERYDVAVNIHSFSECSIDAIRWWLDRIAERQIPWLLIVPNTPDELRSTELDGSMLPFRQDVLDRGYELVDTRPIHQSDELRELIDLHDQFYLFRRTGI</sequence>
<dbReference type="InterPro" id="IPR029063">
    <property type="entry name" value="SAM-dependent_MTases_sf"/>
</dbReference>
<evidence type="ECO:0000313" key="2">
    <source>
        <dbReference type="Proteomes" id="UP001596072"/>
    </source>
</evidence>
<gene>
    <name evidence="1" type="ORF">ACFPQB_00735</name>
</gene>
<dbReference type="RefSeq" id="WP_136433433.1">
    <property type="nucleotide sequence ID" value="NZ_JBHSNS010000001.1"/>
</dbReference>
<comment type="caution">
    <text evidence="1">The sequence shown here is derived from an EMBL/GenBank/DDBJ whole genome shotgun (WGS) entry which is preliminary data.</text>
</comment>
<dbReference type="EMBL" id="JBHSNS010000001">
    <property type="protein sequence ID" value="MFC5727422.1"/>
    <property type="molecule type" value="Genomic_DNA"/>
</dbReference>
<protein>
    <recommendedName>
        <fullName evidence="3">Sugar O-methyltransferase</fullName>
    </recommendedName>
</protein>
<name>A0ABW0ZA49_9ACTN</name>
<reference evidence="2" key="1">
    <citation type="journal article" date="2019" name="Int. J. Syst. Evol. Microbiol.">
        <title>The Global Catalogue of Microorganisms (GCM) 10K type strain sequencing project: providing services to taxonomists for standard genome sequencing and annotation.</title>
        <authorList>
            <consortium name="The Broad Institute Genomics Platform"/>
            <consortium name="The Broad Institute Genome Sequencing Center for Infectious Disease"/>
            <person name="Wu L."/>
            <person name="Ma J."/>
        </authorList>
    </citation>
    <scope>NUCLEOTIDE SEQUENCE [LARGE SCALE GENOMIC DNA]</scope>
    <source>
        <strain evidence="2">YIM 94188</strain>
    </source>
</reference>